<dbReference type="PROSITE" id="PS00676">
    <property type="entry name" value="SIGMA54_INTERACT_2"/>
    <property type="match status" value="1"/>
</dbReference>
<dbReference type="InterPro" id="IPR002078">
    <property type="entry name" value="Sigma_54_int"/>
</dbReference>
<dbReference type="PROSITE" id="PS00688">
    <property type="entry name" value="SIGMA54_INTERACT_3"/>
    <property type="match status" value="1"/>
</dbReference>
<evidence type="ECO:0000313" key="9">
    <source>
        <dbReference type="EMBL" id="VFK09586.1"/>
    </source>
</evidence>
<dbReference type="Pfam" id="PF02954">
    <property type="entry name" value="HTH_8"/>
    <property type="match status" value="1"/>
</dbReference>
<dbReference type="GO" id="GO:0005524">
    <property type="term" value="F:ATP binding"/>
    <property type="evidence" value="ECO:0007669"/>
    <property type="project" value="UniProtKB-KW"/>
</dbReference>
<dbReference type="Pfam" id="PF25601">
    <property type="entry name" value="AAA_lid_14"/>
    <property type="match status" value="1"/>
</dbReference>
<dbReference type="InterPro" id="IPR025944">
    <property type="entry name" value="Sigma_54_int_dom_CS"/>
</dbReference>
<evidence type="ECO:0000256" key="2">
    <source>
        <dbReference type="ARBA" id="ARBA00022840"/>
    </source>
</evidence>
<dbReference type="SMART" id="SM00382">
    <property type="entry name" value="AAA"/>
    <property type="match status" value="1"/>
</dbReference>
<dbReference type="InterPro" id="IPR025943">
    <property type="entry name" value="Sigma_54_int_dom_ATP-bd_2"/>
</dbReference>
<dbReference type="Gene3D" id="1.10.8.60">
    <property type="match status" value="1"/>
</dbReference>
<keyword evidence="1" id="KW-0547">Nucleotide-binding</keyword>
<dbReference type="InterPro" id="IPR058031">
    <property type="entry name" value="AAA_lid_NorR"/>
</dbReference>
<keyword evidence="5" id="KW-0804">Transcription</keyword>
<dbReference type="PRINTS" id="PR01590">
    <property type="entry name" value="HTHFIS"/>
</dbReference>
<sequence length="322" mass="35558">MSVSKRQLMGNAPEFLVVVRTADLLAPTDATVLLSGESGTGKELVAEHIHRESRRARGPWICVNCAALAENLVESELFGHVKGAFTGAVANRIGRVRAAHGGTLFLDEISELPLSAQPKLLRLLENGECQVVGQPTPGQVDVRIIAATNRDLSKMVREGRFRADLFYRLQVIPLVLPPLRQRTGDIPLLTESFLDDFARSKRLTTPRVSRAALSCLQRYPWPGNVRELRNLCERLIILHAGKTVEIHDLPGEIRAERGVWSGEEGLVFALPEGGIDLTHLEQSLIRQALERASGNKSHAARLLGISRDTLLYRLKKFSIPVV</sequence>
<dbReference type="InterPro" id="IPR003593">
    <property type="entry name" value="AAA+_ATPase"/>
</dbReference>
<proteinExistence type="predicted"/>
<reference evidence="8" key="1">
    <citation type="submission" date="2019-02" db="EMBL/GenBank/DDBJ databases">
        <authorList>
            <person name="Gruber-Vodicka R. H."/>
            <person name="Seah K. B. B."/>
        </authorList>
    </citation>
    <scope>NUCLEOTIDE SEQUENCE</scope>
    <source>
        <strain evidence="8">BECK_BZ163</strain>
        <strain evidence="9">BECK_BZ164</strain>
        <strain evidence="7">BECK_BZ165</strain>
    </source>
</reference>
<dbReference type="PANTHER" id="PTHR32071">
    <property type="entry name" value="TRANSCRIPTIONAL REGULATORY PROTEIN"/>
    <property type="match status" value="1"/>
</dbReference>
<keyword evidence="3" id="KW-0805">Transcription regulation</keyword>
<dbReference type="InterPro" id="IPR009057">
    <property type="entry name" value="Homeodomain-like_sf"/>
</dbReference>
<evidence type="ECO:0000256" key="1">
    <source>
        <dbReference type="ARBA" id="ARBA00022741"/>
    </source>
</evidence>
<name>A0A450SGS5_9GAMM</name>
<dbReference type="GO" id="GO:0006355">
    <property type="term" value="P:regulation of DNA-templated transcription"/>
    <property type="evidence" value="ECO:0007669"/>
    <property type="project" value="InterPro"/>
</dbReference>
<dbReference type="InterPro" id="IPR025662">
    <property type="entry name" value="Sigma_54_int_dom_ATP-bd_1"/>
</dbReference>
<dbReference type="Gene3D" id="1.10.10.60">
    <property type="entry name" value="Homeodomain-like"/>
    <property type="match status" value="1"/>
</dbReference>
<gene>
    <name evidence="8" type="ORF">BECKFM1743A_GA0114220_101012</name>
    <name evidence="9" type="ORF">BECKFM1743B_GA0114221_101092</name>
    <name evidence="7" type="ORF">BECKFM1743C_GA0114222_100582</name>
</gene>
<dbReference type="SUPFAM" id="SSF52540">
    <property type="entry name" value="P-loop containing nucleoside triphosphate hydrolases"/>
    <property type="match status" value="1"/>
</dbReference>
<evidence type="ECO:0000313" key="7">
    <source>
        <dbReference type="EMBL" id="VFJ48297.1"/>
    </source>
</evidence>
<evidence type="ECO:0000259" key="6">
    <source>
        <dbReference type="PROSITE" id="PS50045"/>
    </source>
</evidence>
<dbReference type="EMBL" id="CAADFA010000058">
    <property type="protein sequence ID" value="VFJ48297.1"/>
    <property type="molecule type" value="Genomic_DNA"/>
</dbReference>
<dbReference type="EMBL" id="CAADEZ010000101">
    <property type="protein sequence ID" value="VFJ52310.1"/>
    <property type="molecule type" value="Genomic_DNA"/>
</dbReference>
<feature type="domain" description="Sigma-54 factor interaction" evidence="6">
    <location>
        <begin position="8"/>
        <end position="237"/>
    </location>
</feature>
<dbReference type="Gene3D" id="3.40.50.300">
    <property type="entry name" value="P-loop containing nucleotide triphosphate hydrolases"/>
    <property type="match status" value="1"/>
</dbReference>
<dbReference type="InterPro" id="IPR002197">
    <property type="entry name" value="HTH_Fis"/>
</dbReference>
<dbReference type="InterPro" id="IPR027417">
    <property type="entry name" value="P-loop_NTPase"/>
</dbReference>
<evidence type="ECO:0000313" key="8">
    <source>
        <dbReference type="EMBL" id="VFJ52310.1"/>
    </source>
</evidence>
<evidence type="ECO:0000256" key="5">
    <source>
        <dbReference type="ARBA" id="ARBA00023163"/>
    </source>
</evidence>
<dbReference type="EMBL" id="CAADFL010000109">
    <property type="protein sequence ID" value="VFK09586.1"/>
    <property type="molecule type" value="Genomic_DNA"/>
</dbReference>
<dbReference type="GO" id="GO:0043565">
    <property type="term" value="F:sequence-specific DNA binding"/>
    <property type="evidence" value="ECO:0007669"/>
    <property type="project" value="InterPro"/>
</dbReference>
<evidence type="ECO:0000256" key="3">
    <source>
        <dbReference type="ARBA" id="ARBA00023015"/>
    </source>
</evidence>
<dbReference type="Pfam" id="PF00158">
    <property type="entry name" value="Sigma54_activat"/>
    <property type="match status" value="1"/>
</dbReference>
<dbReference type="FunFam" id="3.40.50.300:FF:000006">
    <property type="entry name" value="DNA-binding transcriptional regulator NtrC"/>
    <property type="match status" value="1"/>
</dbReference>
<protein>
    <submittedName>
        <fullName evidence="8">Regulatory protein, Fis family</fullName>
    </submittedName>
</protein>
<dbReference type="PROSITE" id="PS50045">
    <property type="entry name" value="SIGMA54_INTERACT_4"/>
    <property type="match status" value="1"/>
</dbReference>
<organism evidence="8">
    <name type="scientific">Candidatus Kentrum sp. FM</name>
    <dbReference type="NCBI Taxonomy" id="2126340"/>
    <lineage>
        <taxon>Bacteria</taxon>
        <taxon>Pseudomonadati</taxon>
        <taxon>Pseudomonadota</taxon>
        <taxon>Gammaproteobacteria</taxon>
        <taxon>Candidatus Kentrum</taxon>
    </lineage>
</organism>
<evidence type="ECO:0000256" key="4">
    <source>
        <dbReference type="ARBA" id="ARBA00023125"/>
    </source>
</evidence>
<dbReference type="SUPFAM" id="SSF46689">
    <property type="entry name" value="Homeodomain-like"/>
    <property type="match status" value="1"/>
</dbReference>
<dbReference type="PROSITE" id="PS00675">
    <property type="entry name" value="SIGMA54_INTERACT_1"/>
    <property type="match status" value="1"/>
</dbReference>
<accession>A0A450SGS5</accession>
<keyword evidence="4" id="KW-0238">DNA-binding</keyword>
<dbReference type="CDD" id="cd00009">
    <property type="entry name" value="AAA"/>
    <property type="match status" value="1"/>
</dbReference>
<dbReference type="AlphaFoldDB" id="A0A450SGS5"/>
<keyword evidence="2" id="KW-0067">ATP-binding</keyword>